<dbReference type="InterPro" id="IPR036291">
    <property type="entry name" value="NAD(P)-bd_dom_sf"/>
</dbReference>
<feature type="region of interest" description="Disordered" evidence="1">
    <location>
        <begin position="58"/>
        <end position="108"/>
    </location>
</feature>
<evidence type="ECO:0000313" key="3">
    <source>
        <dbReference type="Proteomes" id="UP000483261"/>
    </source>
</evidence>
<sequence length="108" mass="11518">MGVDITTADGQRALVDAATSRFGPVGRFGTPEEFAAAVTFLASIQASHITGEQIRCDGGLVRSTDPCGSVTKSETRLRQRSTDEEPEQMDRERRGSGAQGNHPAKGRV</sequence>
<dbReference type="AlphaFoldDB" id="A0A6M1QY37"/>
<name>A0A6M1QY37_9ACTN</name>
<dbReference type="Gene3D" id="3.40.50.720">
    <property type="entry name" value="NAD(P)-binding Rossmann-like Domain"/>
    <property type="match status" value="1"/>
</dbReference>
<dbReference type="InterPro" id="IPR002347">
    <property type="entry name" value="SDR_fam"/>
</dbReference>
<accession>A0A6M1QY37</accession>
<keyword evidence="3" id="KW-1185">Reference proteome</keyword>
<dbReference type="Pfam" id="PF13561">
    <property type="entry name" value="adh_short_C2"/>
    <property type="match status" value="1"/>
</dbReference>
<dbReference type="SUPFAM" id="SSF51735">
    <property type="entry name" value="NAD(P)-binding Rossmann-fold domains"/>
    <property type="match status" value="1"/>
</dbReference>
<comment type="caution">
    <text evidence="2">The sequence shown here is derived from an EMBL/GenBank/DDBJ whole genome shotgun (WGS) entry which is preliminary data.</text>
</comment>
<gene>
    <name evidence="2" type="ORF">G5C66_08765</name>
</gene>
<reference evidence="2 3" key="1">
    <citation type="submission" date="2020-02" db="EMBL/GenBank/DDBJ databases">
        <title>Whole-genome analyses of novel actinobacteria.</title>
        <authorList>
            <person name="Sahin N."/>
        </authorList>
    </citation>
    <scope>NUCLEOTIDE SEQUENCE [LARGE SCALE GENOMIC DNA]</scope>
    <source>
        <strain evidence="2 3">KC13</strain>
    </source>
</reference>
<evidence type="ECO:0000313" key="2">
    <source>
        <dbReference type="EMBL" id="NGN92824.1"/>
    </source>
</evidence>
<proteinExistence type="predicted"/>
<dbReference type="EMBL" id="JAALAA010000006">
    <property type="protein sequence ID" value="NGN92824.1"/>
    <property type="molecule type" value="Genomic_DNA"/>
</dbReference>
<evidence type="ECO:0000256" key="1">
    <source>
        <dbReference type="SAM" id="MobiDB-lite"/>
    </source>
</evidence>
<feature type="compositionally biased region" description="Basic and acidic residues" evidence="1">
    <location>
        <begin position="73"/>
        <end position="95"/>
    </location>
</feature>
<dbReference type="Proteomes" id="UP000483261">
    <property type="component" value="Unassembled WGS sequence"/>
</dbReference>
<organism evidence="2 3">
    <name type="scientific">Nocardioides turkmenicus</name>
    <dbReference type="NCBI Taxonomy" id="2711220"/>
    <lineage>
        <taxon>Bacteria</taxon>
        <taxon>Bacillati</taxon>
        <taxon>Actinomycetota</taxon>
        <taxon>Actinomycetes</taxon>
        <taxon>Propionibacteriales</taxon>
        <taxon>Nocardioidaceae</taxon>
        <taxon>Nocardioides</taxon>
    </lineage>
</organism>
<protein>
    <submittedName>
        <fullName evidence="2">SDR family oxidoreductase</fullName>
    </submittedName>
</protein>